<dbReference type="PROSITE" id="PS00018">
    <property type="entry name" value="EF_HAND_1"/>
    <property type="match status" value="2"/>
</dbReference>
<name>A0AAV1VUY2_LUPLU</name>
<dbReference type="InterPro" id="IPR011992">
    <property type="entry name" value="EF-hand-dom_pair"/>
</dbReference>
<feature type="compositionally biased region" description="Basic and acidic residues" evidence="16">
    <location>
        <begin position="8"/>
        <end position="20"/>
    </location>
</feature>
<dbReference type="EC" id="4.1.1.65" evidence="15"/>
<evidence type="ECO:0000256" key="6">
    <source>
        <dbReference type="ARBA" id="ARBA00022793"/>
    </source>
</evidence>
<keyword evidence="14 15" id="KW-0670">Pyruvate</keyword>
<feature type="domain" description="EF-hand" evidence="18">
    <location>
        <begin position="199"/>
        <end position="234"/>
    </location>
</feature>
<dbReference type="InterPro" id="IPR033177">
    <property type="entry name" value="PSD-B"/>
</dbReference>
<evidence type="ECO:0000256" key="15">
    <source>
        <dbReference type="HAMAP-Rule" id="MF_03209"/>
    </source>
</evidence>
<protein>
    <recommendedName>
        <fullName evidence="15">Phosphatidylserine decarboxylase proenzyme 2</fullName>
        <ecNumber evidence="15">4.1.1.65</ecNumber>
    </recommendedName>
    <component>
        <recommendedName>
            <fullName evidence="15">Phosphatidylserine decarboxylase 2 beta chain</fullName>
        </recommendedName>
    </component>
    <component>
        <recommendedName>
            <fullName evidence="15">Phosphatidylserine decarboxylase 2 alpha chain</fullName>
        </recommendedName>
    </component>
</protein>
<keyword evidence="6 15" id="KW-0210">Decarboxylase</keyword>
<dbReference type="SUPFAM" id="SSF47473">
    <property type="entry name" value="EF-hand"/>
    <property type="match status" value="1"/>
</dbReference>
<evidence type="ECO:0000256" key="16">
    <source>
        <dbReference type="SAM" id="MobiDB-lite"/>
    </source>
</evidence>
<keyword evidence="7" id="KW-0106">Calcium</keyword>
<dbReference type="NCBIfam" id="TIGR00163">
    <property type="entry name" value="PS_decarb"/>
    <property type="match status" value="1"/>
</dbReference>
<feature type="chain" id="PRO_5043062241" description="Phosphatidylserine decarboxylase 2 alpha chain" evidence="15">
    <location>
        <begin position="612"/>
        <end position="653"/>
    </location>
</feature>
<comment type="PTM">
    <text evidence="15">Is synthesized initially as an inactive proenzyme. Formation of the active enzyme involves a self-maturation process in which the active site pyruvoyl group is generated from an internal serine residue via an autocatalytic post-translational modification. Two non-identical subunits are generated from the proenzyme in this reaction, and the pyruvate is formed at the N-terminus of the alpha chain, which is derived from the carboxyl end of the proenzyme. The autoendoproteolytic cleavage occurs by a canonical serine protease mechanism, in which the side chain hydroxyl group of the serine supplies its oxygen atom to form the C-terminus of the beta chain, while the remainder of the serine residue undergoes an oxidative deamination to produce ammonia and the pyruvoyl prosthetic group on the alpha chain. During this reaction, the Ser that is part of the protease active site of the proenzyme becomes the pyruvoyl prosthetic group, which constitutes an essential element of the active site of the mature decarboxylase.</text>
</comment>
<comment type="similarity">
    <text evidence="15">Belongs to the phosphatidylserine decarboxylase family. PSD-B subfamily. Eukaryotic type II sub-subfamily.</text>
</comment>
<comment type="subcellular location">
    <subcellularLocation>
        <location evidence="1">Endomembrane system</location>
    </subcellularLocation>
</comment>
<evidence type="ECO:0000256" key="10">
    <source>
        <dbReference type="ARBA" id="ARBA00023145"/>
    </source>
</evidence>
<comment type="catalytic activity">
    <reaction evidence="15">
        <text>a 1,2-diacyl-sn-glycero-3-phospho-L-serine + H(+) = a 1,2-diacyl-sn-glycero-3-phosphoethanolamine + CO2</text>
        <dbReference type="Rhea" id="RHEA:20828"/>
        <dbReference type="ChEBI" id="CHEBI:15378"/>
        <dbReference type="ChEBI" id="CHEBI:16526"/>
        <dbReference type="ChEBI" id="CHEBI:57262"/>
        <dbReference type="ChEBI" id="CHEBI:64612"/>
        <dbReference type="EC" id="4.1.1.65"/>
    </reaction>
</comment>
<proteinExistence type="inferred from homology"/>
<dbReference type="CDD" id="cd00051">
    <property type="entry name" value="EFh"/>
    <property type="match status" value="1"/>
</dbReference>
<evidence type="ECO:0000256" key="13">
    <source>
        <dbReference type="ARBA" id="ARBA00023264"/>
    </source>
</evidence>
<evidence type="ECO:0000256" key="11">
    <source>
        <dbReference type="ARBA" id="ARBA00023209"/>
    </source>
</evidence>
<feature type="active site" description="Charge relay system; for autoendoproteolytic cleavage activity" evidence="15">
    <location>
        <position position="468"/>
    </location>
</feature>
<evidence type="ECO:0000259" key="17">
    <source>
        <dbReference type="PROSITE" id="PS50004"/>
    </source>
</evidence>
<dbReference type="InterPro" id="IPR000008">
    <property type="entry name" value="C2_dom"/>
</dbReference>
<dbReference type="Gene3D" id="2.60.40.150">
    <property type="entry name" value="C2 domain"/>
    <property type="match status" value="1"/>
</dbReference>
<gene>
    <name evidence="15" type="primary">PSD2</name>
    <name evidence="19" type="ORF">LLUT_LOCUS1861</name>
</gene>
<dbReference type="PANTHER" id="PTHR10067">
    <property type="entry name" value="PHOSPHATIDYLSERINE DECARBOXYLASE"/>
    <property type="match status" value="1"/>
</dbReference>
<feature type="domain" description="EF-hand" evidence="18">
    <location>
        <begin position="235"/>
        <end position="270"/>
    </location>
</feature>
<dbReference type="GO" id="GO:0006646">
    <property type="term" value="P:phosphatidylethanolamine biosynthetic process"/>
    <property type="evidence" value="ECO:0007669"/>
    <property type="project" value="UniProtKB-UniRule"/>
</dbReference>
<evidence type="ECO:0000256" key="7">
    <source>
        <dbReference type="ARBA" id="ARBA00022837"/>
    </source>
</evidence>
<evidence type="ECO:0000256" key="4">
    <source>
        <dbReference type="ARBA" id="ARBA00022723"/>
    </source>
</evidence>
<dbReference type="Proteomes" id="UP001497480">
    <property type="component" value="Unassembled WGS sequence"/>
</dbReference>
<keyword evidence="20" id="KW-1185">Reference proteome</keyword>
<feature type="site" description="Cleavage (non-hydrolytic); by autocatalysis" evidence="15">
    <location>
        <begin position="611"/>
        <end position="612"/>
    </location>
</feature>
<comment type="subunit">
    <text evidence="15">Heterodimer of a large membrane-associated beta subunit and a small pyruvoyl-containing alpha subunit.</text>
</comment>
<dbReference type="GO" id="GO:0004609">
    <property type="term" value="F:phosphatidylserine decarboxylase activity"/>
    <property type="evidence" value="ECO:0007669"/>
    <property type="project" value="UniProtKB-UniRule"/>
</dbReference>
<evidence type="ECO:0000313" key="19">
    <source>
        <dbReference type="EMBL" id="CAL0300801.1"/>
    </source>
</evidence>
<feature type="active site" description="Charge relay system; for autoendoproteolytic cleavage activity" evidence="15">
    <location>
        <position position="612"/>
    </location>
</feature>
<evidence type="ECO:0000256" key="9">
    <source>
        <dbReference type="ARBA" id="ARBA00023136"/>
    </source>
</evidence>
<evidence type="ECO:0000313" key="20">
    <source>
        <dbReference type="Proteomes" id="UP001497480"/>
    </source>
</evidence>
<comment type="cofactor">
    <cofactor evidence="15">
        <name>pyruvate</name>
        <dbReference type="ChEBI" id="CHEBI:15361"/>
    </cofactor>
    <text evidence="15">Binds 1 pyruvoyl group covalently per subunit.</text>
</comment>
<organism evidence="19 20">
    <name type="scientific">Lupinus luteus</name>
    <name type="common">European yellow lupine</name>
    <dbReference type="NCBI Taxonomy" id="3873"/>
    <lineage>
        <taxon>Eukaryota</taxon>
        <taxon>Viridiplantae</taxon>
        <taxon>Streptophyta</taxon>
        <taxon>Embryophyta</taxon>
        <taxon>Tracheophyta</taxon>
        <taxon>Spermatophyta</taxon>
        <taxon>Magnoliopsida</taxon>
        <taxon>eudicotyledons</taxon>
        <taxon>Gunneridae</taxon>
        <taxon>Pentapetalae</taxon>
        <taxon>rosids</taxon>
        <taxon>fabids</taxon>
        <taxon>Fabales</taxon>
        <taxon>Fabaceae</taxon>
        <taxon>Papilionoideae</taxon>
        <taxon>50 kb inversion clade</taxon>
        <taxon>genistoids sensu lato</taxon>
        <taxon>core genistoids</taxon>
        <taxon>Genisteae</taxon>
        <taxon>Lupinus</taxon>
    </lineage>
</organism>
<keyword evidence="10 15" id="KW-0865">Zymogen</keyword>
<dbReference type="Pfam" id="PF02666">
    <property type="entry name" value="PS_Dcarbxylase"/>
    <property type="match status" value="1"/>
</dbReference>
<evidence type="ECO:0000256" key="2">
    <source>
        <dbReference type="ARBA" id="ARBA00005189"/>
    </source>
</evidence>
<feature type="modified residue" description="Pyruvic acid (Ser); by autocatalysis" evidence="15">
    <location>
        <position position="612"/>
    </location>
</feature>
<keyword evidence="12 15" id="KW-0456">Lyase</keyword>
<sequence length="653" mass="72503">MGHQHSKLSSEEMKIKDKNKGSSSSSSSPSSSPSSSSSRRARLKESMRRHLHRSNKGPSSSSSSSSSSLSNNIQFAGIALFTFLHAEMQFKDKWIACLSFGEQTFRTFTSHHTDQPLWNSEKKLLLDHNGPRLARISLFETNKLSSNTLVGYCEIDLFEFLTQDSDSEIEKYDLLDPSLPGKVVGNISISCSVEDPIEIEKGFVRRILSIVDYNEDGMLSLSEFSDLIDAFGNQVATDKREELFKAADKNGDGVVSMDELASLLAFQQEKESLLNCCPVCGEVLQISDQISDMIHLTLCFDEGTGNQVMTGGFLTDKQASYGWFFKLSEWAHFTSYDVGLRSGSSASHILVYDRKTQRLVEEIIDKKIVLSMRAIYQSKIGLGLMDIGVKELLQSISEKQGARMDSPESSADIPKFIESYKGQINLAEVKHPLERFKTFNEFFIRELKPGSRPVASAECDDIAVCAADCRLMAFTSVDDSSRFWIKGRKFSIQGLLGKETRASDFVDGTMVIFRLAPQDYHRFHTPVSGIIEQFVNIPGCLYTVNPIAVNSKYCNVFTENKRVVSIISTADFGKVAFVAIGATMVGSITFTKKKGDHVKKGDEFGYFSFGGSTVICVFEKNSIAIDEDLIANSNRSLETLVSVGMRLGISKRK</sequence>
<evidence type="ECO:0000256" key="5">
    <source>
        <dbReference type="ARBA" id="ARBA00022737"/>
    </source>
</evidence>
<dbReference type="GO" id="GO:0005509">
    <property type="term" value="F:calcium ion binding"/>
    <property type="evidence" value="ECO:0007669"/>
    <property type="project" value="InterPro"/>
</dbReference>
<comment type="caution">
    <text evidence="19">The sequence shown here is derived from an EMBL/GenBank/DDBJ whole genome shotgun (WGS) entry which is preliminary data.</text>
</comment>
<dbReference type="HAMAP" id="MF_00663">
    <property type="entry name" value="PS_decarb_PSD_B_type2"/>
    <property type="match status" value="1"/>
</dbReference>
<dbReference type="InterPro" id="IPR003817">
    <property type="entry name" value="PS_Dcarbxylase"/>
</dbReference>
<dbReference type="GO" id="GO:0012505">
    <property type="term" value="C:endomembrane system"/>
    <property type="evidence" value="ECO:0007669"/>
    <property type="project" value="UniProtKB-SubCell"/>
</dbReference>
<dbReference type="InterPro" id="IPR002048">
    <property type="entry name" value="EF_hand_dom"/>
</dbReference>
<comment type="pathway">
    <text evidence="15">Phospholipid metabolism; phosphatidylethanolamine biosynthesis; phosphatidylethanolamine from CDP-diacylglycerol: step 2/2.</text>
</comment>
<keyword evidence="3 15" id="KW-0444">Lipid biosynthesis</keyword>
<dbReference type="SMART" id="SM00054">
    <property type="entry name" value="EFh"/>
    <property type="match status" value="2"/>
</dbReference>
<keyword evidence="9 15" id="KW-0472">Membrane</keyword>
<keyword evidence="5" id="KW-0677">Repeat</keyword>
<dbReference type="PROSITE" id="PS50222">
    <property type="entry name" value="EF_HAND_2"/>
    <property type="match status" value="2"/>
</dbReference>
<evidence type="ECO:0000256" key="14">
    <source>
        <dbReference type="ARBA" id="ARBA00023317"/>
    </source>
</evidence>
<dbReference type="GO" id="GO:0016540">
    <property type="term" value="P:protein autoprocessing"/>
    <property type="evidence" value="ECO:0007669"/>
    <property type="project" value="UniProtKB-UniRule"/>
</dbReference>
<comment type="pathway">
    <text evidence="2">Lipid metabolism.</text>
</comment>
<dbReference type="InterPro" id="IPR033179">
    <property type="entry name" value="PSD_type2_pro"/>
</dbReference>
<dbReference type="SUPFAM" id="SSF49562">
    <property type="entry name" value="C2 domain (Calcium/lipid-binding domain, CaLB)"/>
    <property type="match status" value="1"/>
</dbReference>
<keyword evidence="11 15" id="KW-0594">Phospholipid biosynthesis</keyword>
<dbReference type="InterPro" id="IPR018247">
    <property type="entry name" value="EF_Hand_1_Ca_BS"/>
</dbReference>
<accession>A0AAV1VUY2</accession>
<evidence type="ECO:0000256" key="1">
    <source>
        <dbReference type="ARBA" id="ARBA00004308"/>
    </source>
</evidence>
<evidence type="ECO:0000259" key="18">
    <source>
        <dbReference type="PROSITE" id="PS50222"/>
    </source>
</evidence>
<feature type="active site" description="Charge relay system; for autoendoproteolytic cleavage activity" evidence="15">
    <location>
        <position position="524"/>
    </location>
</feature>
<keyword evidence="8 15" id="KW-0443">Lipid metabolism</keyword>
<feature type="active site" description="Schiff-base intermediate with substrate; via pyruvic acid; for decarboxylase activity" evidence="15">
    <location>
        <position position="612"/>
    </location>
</feature>
<dbReference type="CDD" id="cd00030">
    <property type="entry name" value="C2"/>
    <property type="match status" value="1"/>
</dbReference>
<dbReference type="Pfam" id="PF13499">
    <property type="entry name" value="EF-hand_7"/>
    <property type="match status" value="1"/>
</dbReference>
<dbReference type="PANTHER" id="PTHR10067:SF17">
    <property type="entry name" value="PHOSPHATIDYLSERINE DECARBOXYLASE PROENZYME 2"/>
    <property type="match status" value="1"/>
</dbReference>
<comment type="function">
    <text evidence="15">Catalyzes the formation of phosphatidylethanolamine (PtdEtn) from phosphatidylserine (PtdSer). Plays a central role in phospholipid metabolism and in the interorganelle trafficking of phosphatidylserine.</text>
</comment>
<dbReference type="InterPro" id="IPR035892">
    <property type="entry name" value="C2_domain_sf"/>
</dbReference>
<reference evidence="19 20" key="1">
    <citation type="submission" date="2024-03" db="EMBL/GenBank/DDBJ databases">
        <authorList>
            <person name="Martinez-Hernandez J."/>
        </authorList>
    </citation>
    <scope>NUCLEOTIDE SEQUENCE [LARGE SCALE GENOMIC DNA]</scope>
</reference>
<feature type="chain" id="PRO_5043062240" description="Phosphatidylserine decarboxylase 2 beta chain" evidence="15">
    <location>
        <begin position="1"/>
        <end position="611"/>
    </location>
</feature>
<dbReference type="EMBL" id="CAXHTB010000002">
    <property type="protein sequence ID" value="CAL0300801.1"/>
    <property type="molecule type" value="Genomic_DNA"/>
</dbReference>
<evidence type="ECO:0000256" key="3">
    <source>
        <dbReference type="ARBA" id="ARBA00022516"/>
    </source>
</evidence>
<keyword evidence="4" id="KW-0479">Metal-binding</keyword>
<dbReference type="PROSITE" id="PS50004">
    <property type="entry name" value="C2"/>
    <property type="match status" value="1"/>
</dbReference>
<keyword evidence="13 15" id="KW-1208">Phospholipid metabolism</keyword>
<feature type="region of interest" description="Disordered" evidence="16">
    <location>
        <begin position="1"/>
        <end position="67"/>
    </location>
</feature>
<evidence type="ECO:0000256" key="8">
    <source>
        <dbReference type="ARBA" id="ARBA00023098"/>
    </source>
</evidence>
<evidence type="ECO:0000256" key="12">
    <source>
        <dbReference type="ARBA" id="ARBA00023239"/>
    </source>
</evidence>
<dbReference type="FunFam" id="1.10.238.10:FF:000200">
    <property type="entry name" value="Phosphatidylserine decarboxylase proenzyme 2"/>
    <property type="match status" value="1"/>
</dbReference>
<dbReference type="Gene3D" id="1.10.238.10">
    <property type="entry name" value="EF-hand"/>
    <property type="match status" value="1"/>
</dbReference>
<comment type="domain">
    <text evidence="15">The C2 domains have an essential, but non-catalytic function. They may facilitate interactions with other proteins and are required for lipid transport function.</text>
</comment>
<dbReference type="AlphaFoldDB" id="A0AAV1VUY2"/>
<feature type="compositionally biased region" description="Low complexity" evidence="16">
    <location>
        <begin position="22"/>
        <end position="38"/>
    </location>
</feature>
<feature type="domain" description="C2" evidence="17">
    <location>
        <begin position="28"/>
        <end position="170"/>
    </location>
</feature>